<dbReference type="InterPro" id="IPR006094">
    <property type="entry name" value="Oxid_FAD_bind_N"/>
</dbReference>
<dbReference type="Gene3D" id="3.30.43.10">
    <property type="entry name" value="Uridine Diphospho-n-acetylenolpyruvylglucosamine Reductase, domain 2"/>
    <property type="match status" value="1"/>
</dbReference>
<organism evidence="5 6">
    <name type="scientific">Vibrio tetraodonis subsp. pristinus</name>
    <dbReference type="NCBI Taxonomy" id="2695891"/>
    <lineage>
        <taxon>Bacteria</taxon>
        <taxon>Pseudomonadati</taxon>
        <taxon>Pseudomonadota</taxon>
        <taxon>Gammaproteobacteria</taxon>
        <taxon>Vibrionales</taxon>
        <taxon>Vibrionaceae</taxon>
        <taxon>Vibrio</taxon>
    </lineage>
</organism>
<dbReference type="SUPFAM" id="SSF55103">
    <property type="entry name" value="FAD-linked oxidases, C-terminal domain"/>
    <property type="match status" value="1"/>
</dbReference>
<keyword evidence="3" id="KW-0274">FAD</keyword>
<dbReference type="InterPro" id="IPR016167">
    <property type="entry name" value="FAD-bd_PCMH_sub1"/>
</dbReference>
<dbReference type="Gene3D" id="3.40.462.10">
    <property type="entry name" value="FAD-linked oxidases, C-terminal domain"/>
    <property type="match status" value="1"/>
</dbReference>
<dbReference type="Pfam" id="PF01565">
    <property type="entry name" value="FAD_binding_4"/>
    <property type="match status" value="1"/>
</dbReference>
<dbReference type="EMBL" id="WWEU01000002">
    <property type="protein sequence ID" value="MYM58841.1"/>
    <property type="molecule type" value="Genomic_DNA"/>
</dbReference>
<evidence type="ECO:0000313" key="6">
    <source>
        <dbReference type="Proteomes" id="UP000478571"/>
    </source>
</evidence>
<dbReference type="AlphaFoldDB" id="A0A6L8LRY6"/>
<dbReference type="InterPro" id="IPR016164">
    <property type="entry name" value="FAD-linked_Oxase-like_C"/>
</dbReference>
<name>A0A6L8LRY6_9VIBR</name>
<dbReference type="Gene3D" id="3.30.465.10">
    <property type="match status" value="1"/>
</dbReference>
<comment type="caution">
    <text evidence="5">The sequence shown here is derived from an EMBL/GenBank/DDBJ whole genome shotgun (WGS) entry which is preliminary data.</text>
</comment>
<dbReference type="Proteomes" id="UP000478571">
    <property type="component" value="Unassembled WGS sequence"/>
</dbReference>
<evidence type="ECO:0000256" key="2">
    <source>
        <dbReference type="ARBA" id="ARBA00022630"/>
    </source>
</evidence>
<dbReference type="SUPFAM" id="SSF56176">
    <property type="entry name" value="FAD-binding/transporter-associated domain-like"/>
    <property type="match status" value="1"/>
</dbReference>
<evidence type="ECO:0000256" key="1">
    <source>
        <dbReference type="ARBA" id="ARBA00008000"/>
    </source>
</evidence>
<dbReference type="InterPro" id="IPR016166">
    <property type="entry name" value="FAD-bd_PCMH"/>
</dbReference>
<evidence type="ECO:0000313" key="5">
    <source>
        <dbReference type="EMBL" id="MYM58841.1"/>
    </source>
</evidence>
<sequence>MNKNYLGDVANKIGIEKVLYSNSIGQNVSQFRQRELNGIVAPTAISDVQSIVNLAGNYDGIKLHPVSIGYNWGLGSKEDVNENRVLVDMSGLRQIREIDLEQGYAVIEPGVSQAHLSEKLLGEKWMINLTASSSHSSLIGNSLDRGVGLRHQRLKDLLGLEVILSDGRKVRVGWWPSSEKTAIYPIGVGPSLLHLFTQSNFAIVTAGVFKLWPKPDASKLVRIEFGETCLQQAIDELRYWSSQGLNSGVLKVYDGAANQTYGGKDKTFTAYFCIDGMTEDVNHRCQLIENLVAKSALFSNCSIKNSGEYVGDTISDLVSAAHIGDTSHNDHLLEATLGVEANQVDKSATGWLFFLPLLPFSGQSITKAYQIFDEIFHRTKIRCGATINALDDSVIDLVVAIRFKKHSSEAERAQIALNMLYDLFHSAGFRPYRLDVEHADWAKNLLSDPQTRNIVSSIRDVIDPTHLFSNDRYQG</sequence>
<dbReference type="GO" id="GO:0071949">
    <property type="term" value="F:FAD binding"/>
    <property type="evidence" value="ECO:0007669"/>
    <property type="project" value="InterPro"/>
</dbReference>
<dbReference type="PANTHER" id="PTHR11748">
    <property type="entry name" value="D-LACTATE DEHYDROGENASE"/>
    <property type="match status" value="1"/>
</dbReference>
<gene>
    <name evidence="5" type="ORF">GTG28_06360</name>
</gene>
<evidence type="ECO:0000259" key="4">
    <source>
        <dbReference type="PROSITE" id="PS51387"/>
    </source>
</evidence>
<dbReference type="InterPro" id="IPR016170">
    <property type="entry name" value="Cytok_DH_C_sf"/>
</dbReference>
<dbReference type="GO" id="GO:0008720">
    <property type="term" value="F:D-lactate dehydrogenase (NAD+) activity"/>
    <property type="evidence" value="ECO:0007669"/>
    <property type="project" value="TreeGrafter"/>
</dbReference>
<feature type="domain" description="FAD-binding PCMH-type" evidence="4">
    <location>
        <begin position="31"/>
        <end position="214"/>
    </location>
</feature>
<dbReference type="InterPro" id="IPR016169">
    <property type="entry name" value="FAD-bd_PCMH_sub2"/>
</dbReference>
<dbReference type="GO" id="GO:1903457">
    <property type="term" value="P:lactate catabolic process"/>
    <property type="evidence" value="ECO:0007669"/>
    <property type="project" value="TreeGrafter"/>
</dbReference>
<protein>
    <submittedName>
        <fullName evidence="5">FAD-binding protein</fullName>
    </submittedName>
</protein>
<dbReference type="PROSITE" id="PS51387">
    <property type="entry name" value="FAD_PCMH"/>
    <property type="match status" value="1"/>
</dbReference>
<keyword evidence="6" id="KW-1185">Reference proteome</keyword>
<evidence type="ECO:0000256" key="3">
    <source>
        <dbReference type="ARBA" id="ARBA00022827"/>
    </source>
</evidence>
<dbReference type="RefSeq" id="WP_160928093.1">
    <property type="nucleotide sequence ID" value="NZ_WWEU01000002.1"/>
</dbReference>
<comment type="similarity">
    <text evidence="1">Belongs to the FAD-binding oxidoreductase/transferase type 4 family.</text>
</comment>
<keyword evidence="2" id="KW-0285">Flavoprotein</keyword>
<dbReference type="GO" id="GO:0004458">
    <property type="term" value="F:D-lactate dehydrogenase (cytochrome) activity"/>
    <property type="evidence" value="ECO:0007669"/>
    <property type="project" value="TreeGrafter"/>
</dbReference>
<dbReference type="PANTHER" id="PTHR11748:SF111">
    <property type="entry name" value="D-LACTATE DEHYDROGENASE, MITOCHONDRIAL-RELATED"/>
    <property type="match status" value="1"/>
</dbReference>
<reference evidence="5 6" key="1">
    <citation type="submission" date="2020-01" db="EMBL/GenBank/DDBJ databases">
        <title>Draft Genome Sequence of Vibrio sp. strain OCN044, Isolated from a Healthy Coral at Palmyra Atoll.</title>
        <authorList>
            <person name="Videau P."/>
            <person name="Loughran R."/>
            <person name="Esquivel A."/>
            <person name="Deadmond M."/>
            <person name="Paddock B.E."/>
            <person name="Saw J.H."/>
            <person name="Ushijima B."/>
        </authorList>
    </citation>
    <scope>NUCLEOTIDE SEQUENCE [LARGE SCALE GENOMIC DNA]</scope>
    <source>
        <strain evidence="5 6">OCN044</strain>
    </source>
</reference>
<proteinExistence type="inferred from homology"/>
<accession>A0A6L8LRY6</accession>
<dbReference type="InterPro" id="IPR036318">
    <property type="entry name" value="FAD-bd_PCMH-like_sf"/>
</dbReference>